<reference evidence="1 2" key="1">
    <citation type="journal article" date="2011" name="Science">
        <title>Comparative functional genomics of the fission yeasts.</title>
        <authorList>
            <person name="Rhind N."/>
            <person name="Chen Z."/>
            <person name="Yassour M."/>
            <person name="Thompson D.A."/>
            <person name="Haas B.J."/>
            <person name="Habib N."/>
            <person name="Wapinski I."/>
            <person name="Roy S."/>
            <person name="Lin M.F."/>
            <person name="Heiman D.I."/>
            <person name="Young S.K."/>
            <person name="Furuya K."/>
            <person name="Guo Y."/>
            <person name="Pidoux A."/>
            <person name="Chen H.M."/>
            <person name="Robbertse B."/>
            <person name="Goldberg J.M."/>
            <person name="Aoki K."/>
            <person name="Bayne E.H."/>
            <person name="Berlin A.M."/>
            <person name="Desjardins C.A."/>
            <person name="Dobbs E."/>
            <person name="Dukaj L."/>
            <person name="Fan L."/>
            <person name="FitzGerald M.G."/>
            <person name="French C."/>
            <person name="Gujja S."/>
            <person name="Hansen K."/>
            <person name="Keifenheim D."/>
            <person name="Levin J.Z."/>
            <person name="Mosher R.A."/>
            <person name="Mueller C.A."/>
            <person name="Pfiffner J."/>
            <person name="Priest M."/>
            <person name="Russ C."/>
            <person name="Smialowska A."/>
            <person name="Swoboda P."/>
            <person name="Sykes S.M."/>
            <person name="Vaughn M."/>
            <person name="Vengrova S."/>
            <person name="Yoder R."/>
            <person name="Zeng Q."/>
            <person name="Allshire R."/>
            <person name="Baulcombe D."/>
            <person name="Birren B.W."/>
            <person name="Brown W."/>
            <person name="Ekwall K."/>
            <person name="Kellis M."/>
            <person name="Leatherwood J."/>
            <person name="Levin H."/>
            <person name="Margalit H."/>
            <person name="Martienssen R."/>
            <person name="Nieduszynski C.A."/>
            <person name="Spatafora J.W."/>
            <person name="Friedman N."/>
            <person name="Dalgaard J.Z."/>
            <person name="Baumann P."/>
            <person name="Niki H."/>
            <person name="Regev A."/>
            <person name="Nusbaum C."/>
        </authorList>
    </citation>
    <scope>NUCLEOTIDE SEQUENCE [LARGE SCALE GENOMIC DNA]</scope>
    <source>
        <strain evidence="2">OY26 / ATCC MYA-4695 / CBS 11777 / NBRC 106824 / NRRL Y48691</strain>
    </source>
</reference>
<organism evidence="1 2">
    <name type="scientific">Schizosaccharomyces cryophilus (strain OY26 / ATCC MYA-4695 / CBS 11777 / NBRC 106824 / NRRL Y48691)</name>
    <name type="common">Fission yeast</name>
    <dbReference type="NCBI Taxonomy" id="653667"/>
    <lineage>
        <taxon>Eukaryota</taxon>
        <taxon>Fungi</taxon>
        <taxon>Dikarya</taxon>
        <taxon>Ascomycota</taxon>
        <taxon>Taphrinomycotina</taxon>
        <taxon>Schizosaccharomycetes</taxon>
        <taxon>Schizosaccharomycetales</taxon>
        <taxon>Schizosaccharomycetaceae</taxon>
        <taxon>Schizosaccharomyces</taxon>
    </lineage>
</organism>
<evidence type="ECO:0000313" key="1">
    <source>
        <dbReference type="EMBL" id="EPY51860.1"/>
    </source>
</evidence>
<dbReference type="Proteomes" id="UP000015464">
    <property type="component" value="Unassembled WGS sequence"/>
</dbReference>
<dbReference type="RefSeq" id="XP_013023245.1">
    <property type="nucleotide sequence ID" value="XM_013167791.1"/>
</dbReference>
<keyword evidence="2" id="KW-1185">Reference proteome</keyword>
<dbReference type="GeneID" id="25034614"/>
<gene>
    <name evidence="1" type="ORF">SPOG_00282</name>
</gene>
<proteinExistence type="predicted"/>
<dbReference type="AlphaFoldDB" id="S9W1J3"/>
<dbReference type="STRING" id="653667.S9W1J3"/>
<name>S9W1J3_SCHCR</name>
<dbReference type="OrthoDB" id="5384025at2759"/>
<dbReference type="HOGENOM" id="CLU_430307_0_0_1"/>
<dbReference type="OMA" id="ILFFCYC"/>
<sequence>MVSITVNRHKNYLLRTSKSVISCGITTNLACNYVYQRALNVLGFRGGNARFINDYHWYPNNISPYKHFRKNGVSNSSFVNVSENQGRSRETLELSISKLYNDCIGYLNPFYNIYEANEALYLRLIEFFSESQTVFILLQQEFEEEAKIIFEYFQKVACLDPDYSRSSKVTENILNDLFKYCKLLTDKGQEDPNKFIHACVNCLLFLSSDRSFSTVYWQHGSQYQQFLNLLRNASRSVLQPNNDLYKSIEIFFYSILQSYALHKGFIPSANSIDRCLPENMRIKEEEWARILSFKRDPSLFSNPELPKNFSDSSLLSILYSGNYQALSEWLISACKEGQVSNLRILNLLLKGEPKTINLRDTVSLFMYSVKNIPNNSRFLEVKASLLSKLLRVKKLQEFQAVLSTLPNIQSMIEHRRYDVLLPIIDYVTFTKDMDLFLELNTSLLTCTREIPEELYVKVLKCYGQMPKDVTYYKLFKAFLEKNPILDEKQKRYVNSILLKSCHTHLSHVLYREFPHILRPKSPILFFCYCFRKRGNEWILKYLNIAGHPKDDIWNDMITNPDASKTLLKAFCSKYDSSRAIKFLKACSAEGPYPSNLLREILHHAQLENNCETIKWLKSQETEVSPPVLEKQL</sequence>
<dbReference type="EMBL" id="KE546990">
    <property type="protein sequence ID" value="EPY51860.1"/>
    <property type="molecule type" value="Genomic_DNA"/>
</dbReference>
<protein>
    <submittedName>
        <fullName evidence="1">Uncharacterized protein</fullName>
    </submittedName>
</protein>
<evidence type="ECO:0000313" key="2">
    <source>
        <dbReference type="Proteomes" id="UP000015464"/>
    </source>
</evidence>
<accession>S9W1J3</accession>